<dbReference type="EMBL" id="JEWH01000022">
    <property type="protein sequence ID" value="EXB05700.1"/>
    <property type="molecule type" value="Genomic_DNA"/>
</dbReference>
<gene>
    <name evidence="1" type="ORF">J512_2022</name>
</gene>
<proteinExistence type="predicted"/>
<organism evidence="1 2">
    <name type="scientific">Acinetobacter baumannii (strain 1295743)</name>
    <dbReference type="NCBI Taxonomy" id="1310613"/>
    <lineage>
        <taxon>Bacteria</taxon>
        <taxon>Pseudomonadati</taxon>
        <taxon>Pseudomonadota</taxon>
        <taxon>Gammaproteobacteria</taxon>
        <taxon>Moraxellales</taxon>
        <taxon>Moraxellaceae</taxon>
        <taxon>Acinetobacter</taxon>
        <taxon>Acinetobacter calcoaceticus/baumannii complex</taxon>
    </lineage>
</organism>
<protein>
    <submittedName>
        <fullName evidence="1">Uncharacterized protein</fullName>
    </submittedName>
</protein>
<sequence>MMKEPPAKLEITVVIKPTPHSLGDLGIRIMSTTAATAITQIATTIVMPNAFQAANPPIVVDTGSVMIFSP</sequence>
<dbReference type="AlphaFoldDB" id="A0A009HRT8"/>
<name>A0A009HRT8_ACIB9</name>
<accession>A0A009HRT8</accession>
<dbReference type="Proteomes" id="UP000020595">
    <property type="component" value="Unassembled WGS sequence"/>
</dbReference>
<comment type="caution">
    <text evidence="1">The sequence shown here is derived from an EMBL/GenBank/DDBJ whole genome shotgun (WGS) entry which is preliminary data.</text>
</comment>
<reference evidence="1 2" key="1">
    <citation type="submission" date="2014-02" db="EMBL/GenBank/DDBJ databases">
        <title>Comparative genomics and transcriptomics to identify genetic mechanisms underlying the emergence of carbapenem resistant Acinetobacter baumannii (CRAb).</title>
        <authorList>
            <person name="Harris A.D."/>
            <person name="Johnson K.J."/>
            <person name="George J."/>
            <person name="Shefchek K."/>
            <person name="Daugherty S.C."/>
            <person name="Parankush S."/>
            <person name="Sadzewicz L."/>
            <person name="Tallon L."/>
            <person name="Sengamalay N."/>
            <person name="Hazen T.H."/>
            <person name="Rasko D.A."/>
        </authorList>
    </citation>
    <scope>NUCLEOTIDE SEQUENCE [LARGE SCALE GENOMIC DNA]</scope>
    <source>
        <strain evidence="1 2">1295743</strain>
    </source>
</reference>
<evidence type="ECO:0000313" key="1">
    <source>
        <dbReference type="EMBL" id="EXB05700.1"/>
    </source>
</evidence>
<evidence type="ECO:0000313" key="2">
    <source>
        <dbReference type="Proteomes" id="UP000020595"/>
    </source>
</evidence>